<dbReference type="GeneID" id="19463580"/>
<organism evidence="1 2">
    <name type="scientific">Glarea lozoyensis (strain ATCC 20868 / MF5171)</name>
    <dbReference type="NCBI Taxonomy" id="1116229"/>
    <lineage>
        <taxon>Eukaryota</taxon>
        <taxon>Fungi</taxon>
        <taxon>Dikarya</taxon>
        <taxon>Ascomycota</taxon>
        <taxon>Pezizomycotina</taxon>
        <taxon>Leotiomycetes</taxon>
        <taxon>Helotiales</taxon>
        <taxon>Helotiaceae</taxon>
        <taxon>Glarea</taxon>
    </lineage>
</organism>
<protein>
    <submittedName>
        <fullName evidence="1">Uncharacterized protein</fullName>
    </submittedName>
</protein>
<reference evidence="1 2" key="1">
    <citation type="journal article" date="2013" name="BMC Genomics">
        <title>Genomics-driven discovery of the pneumocandin biosynthetic gene cluster in the fungus Glarea lozoyensis.</title>
        <authorList>
            <person name="Chen L."/>
            <person name="Yue Q."/>
            <person name="Zhang X."/>
            <person name="Xiang M."/>
            <person name="Wang C."/>
            <person name="Li S."/>
            <person name="Che Y."/>
            <person name="Ortiz-Lopez F.J."/>
            <person name="Bills G.F."/>
            <person name="Liu X."/>
            <person name="An Z."/>
        </authorList>
    </citation>
    <scope>NUCLEOTIDE SEQUENCE [LARGE SCALE GENOMIC DNA]</scope>
    <source>
        <strain evidence="2">ATCC 20868 / MF5171</strain>
    </source>
</reference>
<accession>S3CRM2</accession>
<dbReference type="EMBL" id="KE145369">
    <property type="protein sequence ID" value="EPE27734.1"/>
    <property type="molecule type" value="Genomic_DNA"/>
</dbReference>
<keyword evidence="2" id="KW-1185">Reference proteome</keyword>
<gene>
    <name evidence="1" type="ORF">GLAREA_04525</name>
</gene>
<name>S3CRM2_GLAL2</name>
<sequence>MEGSEIVADDAYSIGCTRKAAISSGGDHDNKESTRFAGLTMRRGGGRASLVNP</sequence>
<evidence type="ECO:0000313" key="2">
    <source>
        <dbReference type="Proteomes" id="UP000016922"/>
    </source>
</evidence>
<proteinExistence type="predicted"/>
<dbReference type="KEGG" id="glz:GLAREA_04525"/>
<evidence type="ECO:0000313" key="1">
    <source>
        <dbReference type="EMBL" id="EPE27734.1"/>
    </source>
</evidence>
<dbReference type="Proteomes" id="UP000016922">
    <property type="component" value="Unassembled WGS sequence"/>
</dbReference>
<dbReference type="AlphaFoldDB" id="S3CRM2"/>
<dbReference type="RefSeq" id="XP_008085093.1">
    <property type="nucleotide sequence ID" value="XM_008086902.1"/>
</dbReference>
<dbReference type="HOGENOM" id="CLU_3068849_0_0_1"/>